<gene>
    <name evidence="2" type="ORF">CDV31_016734</name>
</gene>
<name>A0A428S2Y8_9HYPO</name>
<evidence type="ECO:0000313" key="2">
    <source>
        <dbReference type="EMBL" id="RSL84192.1"/>
    </source>
</evidence>
<dbReference type="EMBL" id="NIZV01000617">
    <property type="protein sequence ID" value="RSL84192.1"/>
    <property type="molecule type" value="Genomic_DNA"/>
</dbReference>
<feature type="region of interest" description="Disordered" evidence="1">
    <location>
        <begin position="1"/>
        <end position="35"/>
    </location>
</feature>
<organism evidence="2 3">
    <name type="scientific">Fusarium ambrosium</name>
    <dbReference type="NCBI Taxonomy" id="131363"/>
    <lineage>
        <taxon>Eukaryota</taxon>
        <taxon>Fungi</taxon>
        <taxon>Dikarya</taxon>
        <taxon>Ascomycota</taxon>
        <taxon>Pezizomycotina</taxon>
        <taxon>Sordariomycetes</taxon>
        <taxon>Hypocreomycetidae</taxon>
        <taxon>Hypocreales</taxon>
        <taxon>Nectriaceae</taxon>
        <taxon>Fusarium</taxon>
        <taxon>Fusarium solani species complex</taxon>
    </lineage>
</organism>
<evidence type="ECO:0000313" key="3">
    <source>
        <dbReference type="Proteomes" id="UP000288429"/>
    </source>
</evidence>
<protein>
    <submittedName>
        <fullName evidence="2">Uncharacterized protein</fullName>
    </submittedName>
</protein>
<evidence type="ECO:0000256" key="1">
    <source>
        <dbReference type="SAM" id="MobiDB-lite"/>
    </source>
</evidence>
<feature type="non-terminal residue" evidence="2">
    <location>
        <position position="80"/>
    </location>
</feature>
<sequence>MPSDPNDTDTCYDADNDVDNNADSDSFDSYVPVTDDPYEPAADKLGYYVAPMHDDLWQLVIDHPNASEKDRDSARKCYND</sequence>
<reference evidence="2 3" key="1">
    <citation type="submission" date="2017-06" db="EMBL/GenBank/DDBJ databases">
        <title>Cmopartive genomic analysis of Ambrosia Fusariam Clade fungi.</title>
        <authorList>
            <person name="Stajich J.E."/>
            <person name="Carrillo J."/>
            <person name="Kijimoto T."/>
            <person name="Eskalen A."/>
            <person name="O'Donnell K."/>
            <person name="Kasson M."/>
        </authorList>
    </citation>
    <scope>NUCLEOTIDE SEQUENCE [LARGE SCALE GENOMIC DNA]</scope>
    <source>
        <strain evidence="2 3">NRRL 20438</strain>
    </source>
</reference>
<comment type="caution">
    <text evidence="2">The sequence shown here is derived from an EMBL/GenBank/DDBJ whole genome shotgun (WGS) entry which is preliminary data.</text>
</comment>
<dbReference type="Proteomes" id="UP000288429">
    <property type="component" value="Unassembled WGS sequence"/>
</dbReference>
<proteinExistence type="predicted"/>
<keyword evidence="3" id="KW-1185">Reference proteome</keyword>
<accession>A0A428S2Y8</accession>
<dbReference type="AlphaFoldDB" id="A0A428S2Y8"/>
<feature type="compositionally biased region" description="Acidic residues" evidence="1">
    <location>
        <begin position="1"/>
        <end position="26"/>
    </location>
</feature>